<organism evidence="1 2">
    <name type="scientific">Flavobacterium macacae</name>
    <dbReference type="NCBI Taxonomy" id="2488993"/>
    <lineage>
        <taxon>Bacteria</taxon>
        <taxon>Pseudomonadati</taxon>
        <taxon>Bacteroidota</taxon>
        <taxon>Flavobacteriia</taxon>
        <taxon>Flavobacteriales</taxon>
        <taxon>Flavobacteriaceae</taxon>
        <taxon>Flavobacterium</taxon>
    </lineage>
</organism>
<dbReference type="PROSITE" id="PS51257">
    <property type="entry name" value="PROKAR_LIPOPROTEIN"/>
    <property type="match status" value="1"/>
</dbReference>
<evidence type="ECO:0000313" key="1">
    <source>
        <dbReference type="EMBL" id="RRJ92990.1"/>
    </source>
</evidence>
<gene>
    <name evidence="1" type="ORF">EG849_05225</name>
</gene>
<accession>A0A3P3WD65</accession>
<keyword evidence="2" id="KW-1185">Reference proteome</keyword>
<dbReference type="RefSeq" id="WP_125012033.1">
    <property type="nucleotide sequence ID" value="NZ_RQVR01000004.1"/>
</dbReference>
<name>A0A3P3WD65_9FLAO</name>
<evidence type="ECO:0008006" key="3">
    <source>
        <dbReference type="Google" id="ProtNLM"/>
    </source>
</evidence>
<proteinExistence type="predicted"/>
<protein>
    <recommendedName>
        <fullName evidence="3">Lipocalin-like domain-containing protein</fullName>
    </recommendedName>
</protein>
<sequence length="142" mass="16373">MIKKETYENYKITFLIQLSHLFSSCVVDDYSDDLPSYLGTWKLTKTYGTIAGMTTEFEPGLIKWTITADSIYVVNSNTNPDLLDGFETGTYAYTFHENLITTEDCYRWLSFGSGDQKCIGYGFDYLYLNENITDGVNYQFIR</sequence>
<reference evidence="1 2" key="1">
    <citation type="submission" date="2018-11" db="EMBL/GenBank/DDBJ databases">
        <title>Flavobacterium sp. nov., YIM 102600 draft genome.</title>
        <authorList>
            <person name="Li G."/>
            <person name="Jiang Y."/>
        </authorList>
    </citation>
    <scope>NUCLEOTIDE SEQUENCE [LARGE SCALE GENOMIC DNA]</scope>
    <source>
        <strain evidence="1 2">YIM 102600</strain>
    </source>
</reference>
<evidence type="ECO:0000313" key="2">
    <source>
        <dbReference type="Proteomes" id="UP000271937"/>
    </source>
</evidence>
<comment type="caution">
    <text evidence="1">The sequence shown here is derived from an EMBL/GenBank/DDBJ whole genome shotgun (WGS) entry which is preliminary data.</text>
</comment>
<dbReference type="OrthoDB" id="1201884at2"/>
<dbReference type="AlphaFoldDB" id="A0A3P3WD65"/>
<dbReference type="Proteomes" id="UP000271937">
    <property type="component" value="Unassembled WGS sequence"/>
</dbReference>
<dbReference type="EMBL" id="RQVR01000004">
    <property type="protein sequence ID" value="RRJ92990.1"/>
    <property type="molecule type" value="Genomic_DNA"/>
</dbReference>